<protein>
    <submittedName>
        <fullName evidence="3">CHAT domain-containing protein</fullName>
    </submittedName>
</protein>
<dbReference type="InterPro" id="IPR011990">
    <property type="entry name" value="TPR-like_helical_dom_sf"/>
</dbReference>
<evidence type="ECO:0000259" key="2">
    <source>
        <dbReference type="Pfam" id="PF12770"/>
    </source>
</evidence>
<keyword evidence="4" id="KW-1185">Reference proteome</keyword>
<dbReference type="SUPFAM" id="SSF48452">
    <property type="entry name" value="TPR-like"/>
    <property type="match status" value="3"/>
</dbReference>
<evidence type="ECO:0000313" key="3">
    <source>
        <dbReference type="EMBL" id="NEZ58013.1"/>
    </source>
</evidence>
<dbReference type="SMART" id="SM00028">
    <property type="entry name" value="TPR"/>
    <property type="match status" value="6"/>
</dbReference>
<comment type="caution">
    <text evidence="3">The sequence shown here is derived from an EMBL/GenBank/DDBJ whole genome shotgun (WGS) entry which is preliminary data.</text>
</comment>
<dbReference type="PANTHER" id="PTHR10098:SF108">
    <property type="entry name" value="TETRATRICOPEPTIDE REPEAT PROTEIN 28"/>
    <property type="match status" value="1"/>
</dbReference>
<feature type="repeat" description="TPR" evidence="1">
    <location>
        <begin position="278"/>
        <end position="311"/>
    </location>
</feature>
<dbReference type="Pfam" id="PF12770">
    <property type="entry name" value="CHAT"/>
    <property type="match status" value="1"/>
</dbReference>
<dbReference type="Proteomes" id="UP000481033">
    <property type="component" value="Unassembled WGS sequence"/>
</dbReference>
<reference evidence="3 4" key="1">
    <citation type="journal article" date="2020" name="Microb. Ecol.">
        <title>Ecogenomics of the Marine Benthic Filamentous Cyanobacterium Adonisia.</title>
        <authorList>
            <person name="Walter J.M."/>
            <person name="Coutinho F.H."/>
            <person name="Leomil L."/>
            <person name="Hargreaves P.I."/>
            <person name="Campeao M.E."/>
            <person name="Vieira V.V."/>
            <person name="Silva B.S."/>
            <person name="Fistarol G.O."/>
            <person name="Salomon P.S."/>
            <person name="Sawabe T."/>
            <person name="Mino S."/>
            <person name="Hosokawa M."/>
            <person name="Miyashita H."/>
            <person name="Maruyama F."/>
            <person name="van Verk M.C."/>
            <person name="Dutilh B.E."/>
            <person name="Thompson C.C."/>
            <person name="Thompson F.L."/>
        </authorList>
    </citation>
    <scope>NUCLEOTIDE SEQUENCE [LARGE SCALE GENOMIC DNA]</scope>
    <source>
        <strain evidence="3 4">CCMR0081</strain>
    </source>
</reference>
<sequence length="851" mass="93647">MAGFRTVSWLLGISLLLGVGQAGEARTAQVNGPVRAKSVEAAQIQYQQAKNFLRMGSSRAALRPLTMASELYRSAGDPIGEHNSLVDLSFAHYRLGDFNRAQQTLNQANQLTIPASTAVAQRHRGFLMQALIWLEQGNITRSWQQLRQVQRGFLQDFSEQNRLNLALGEVYRHTGQYGRALDTLHATLSRSSDRVDRTRALGEVGSLYYMLGDYGQAESAYQTALGEARSVGYWEGIPRYLNGLGHVYRQQQTYDKARATYLEAKDIAISQGQWHELANILNSLGELYAEQGAFNKALETFTEALGYRDKYVGPEYSRTLDHLGQLYVRQDRETALEYFNDAYAWARHHHDEVGQINALSGLAEIYRAKGNLSQAKETLYGVLDKFEALEPGLQDSNKVSLFETQSYRYDQLQQVLIEQGDMEAALVVAERGRARAFVELLAAQTLETATPVPVADLTIAHIKALAKKQGTTLVQYSIIRQPSPGRSQFNDRALFIWVVNPDGEIAFEQVNLTQQPHALRDKLTASQDSLGVRGFNSWGGEVQTAQASQDMAQADLKQLYDLLIAPIAQYLPEAPAEKVIIVPHRELFLVPFPALQNAQGQYLIENHTLGTTPSLQTLHFLQQRLVQQSGEALVVGIDRAQAASAVIVGNPEMPSVPFRVGGPPMPLTDLPGAEAEAVAIAPILNTVPLLGTAATETAVRERLADADIIHLATHGLLDERHGLSSAIALTPTREKGDRDQPDDGLLTAQEVMQLDLKADLVVLSACNTGRGRITGDGVVGLSRSFLAAGANNLVASLWAVPDEATAMLMTEFYQQLQIEPDKAVALRQAMLHTLADHPDPRDWAAFFLIGL</sequence>
<dbReference type="InterPro" id="IPR019734">
    <property type="entry name" value="TPR_rpt"/>
</dbReference>
<evidence type="ECO:0000313" key="4">
    <source>
        <dbReference type="Proteomes" id="UP000481033"/>
    </source>
</evidence>
<dbReference type="PROSITE" id="PS50005">
    <property type="entry name" value="TPR"/>
    <property type="match status" value="1"/>
</dbReference>
<proteinExistence type="predicted"/>
<dbReference type="EMBL" id="QXHD01000004">
    <property type="protein sequence ID" value="NEZ58013.1"/>
    <property type="molecule type" value="Genomic_DNA"/>
</dbReference>
<dbReference type="AlphaFoldDB" id="A0A6M0RQF3"/>
<name>A0A6M0RQF3_9CYAN</name>
<feature type="domain" description="CHAT" evidence="2">
    <location>
        <begin position="554"/>
        <end position="850"/>
    </location>
</feature>
<keyword evidence="1" id="KW-0802">TPR repeat</keyword>
<organism evidence="3 4">
    <name type="scientific">Adonisia turfae CCMR0081</name>
    <dbReference type="NCBI Taxonomy" id="2292702"/>
    <lineage>
        <taxon>Bacteria</taxon>
        <taxon>Bacillati</taxon>
        <taxon>Cyanobacteriota</taxon>
        <taxon>Adonisia</taxon>
        <taxon>Adonisia turfae</taxon>
    </lineage>
</organism>
<evidence type="ECO:0000256" key="1">
    <source>
        <dbReference type="PROSITE-ProRule" id="PRU00339"/>
    </source>
</evidence>
<dbReference type="Gene3D" id="1.25.40.10">
    <property type="entry name" value="Tetratricopeptide repeat domain"/>
    <property type="match status" value="2"/>
</dbReference>
<dbReference type="InterPro" id="IPR024983">
    <property type="entry name" value="CHAT_dom"/>
</dbReference>
<dbReference type="Pfam" id="PF13424">
    <property type="entry name" value="TPR_12"/>
    <property type="match status" value="2"/>
</dbReference>
<dbReference type="PANTHER" id="PTHR10098">
    <property type="entry name" value="RAPSYN-RELATED"/>
    <property type="match status" value="1"/>
</dbReference>
<dbReference type="RefSeq" id="WP_163700243.1">
    <property type="nucleotide sequence ID" value="NZ_QXHD01000004.1"/>
</dbReference>
<accession>A0A6M0RQF3</accession>
<gene>
    <name evidence="3" type="ORF">DXZ20_20670</name>
</gene>